<reference evidence="2" key="1">
    <citation type="journal article" date="2014" name="Front. Microbiol.">
        <title>High frequency of phylogenetically diverse reductive dehalogenase-homologous genes in deep subseafloor sedimentary metagenomes.</title>
        <authorList>
            <person name="Kawai M."/>
            <person name="Futagami T."/>
            <person name="Toyoda A."/>
            <person name="Takaki Y."/>
            <person name="Nishi S."/>
            <person name="Hori S."/>
            <person name="Arai W."/>
            <person name="Tsubouchi T."/>
            <person name="Morono Y."/>
            <person name="Uchiyama I."/>
            <person name="Ito T."/>
            <person name="Fujiyama A."/>
            <person name="Inagaki F."/>
            <person name="Takami H."/>
        </authorList>
    </citation>
    <scope>NUCLEOTIDE SEQUENCE</scope>
    <source>
        <strain evidence="2">Expedition CK06-06</strain>
    </source>
</reference>
<proteinExistence type="predicted"/>
<feature type="domain" description="ArsA/GET3 Anion-transporting ATPase-like" evidence="1">
    <location>
        <begin position="2"/>
        <end position="42"/>
    </location>
</feature>
<dbReference type="Pfam" id="PF02374">
    <property type="entry name" value="ArsA_ATPase"/>
    <property type="match status" value="1"/>
</dbReference>
<comment type="caution">
    <text evidence="2">The sequence shown here is derived from an EMBL/GenBank/DDBJ whole genome shotgun (WGS) entry which is preliminary data.</text>
</comment>
<evidence type="ECO:0000259" key="1">
    <source>
        <dbReference type="Pfam" id="PF02374"/>
    </source>
</evidence>
<dbReference type="AlphaFoldDB" id="X0T6R6"/>
<dbReference type="Gene3D" id="3.40.50.300">
    <property type="entry name" value="P-loop containing nucleotide triphosphate hydrolases"/>
    <property type="match status" value="1"/>
</dbReference>
<dbReference type="InterPro" id="IPR025723">
    <property type="entry name" value="ArsA/GET3_ATPase-like"/>
</dbReference>
<feature type="non-terminal residue" evidence="2">
    <location>
        <position position="43"/>
    </location>
</feature>
<dbReference type="InterPro" id="IPR027417">
    <property type="entry name" value="P-loop_NTPase"/>
</dbReference>
<sequence>MHRVLSNSETSSMRLVLNPEKMVIKEAQRTYTCLNLYGYVTDA</sequence>
<gene>
    <name evidence="2" type="ORF">S01H1_22479</name>
</gene>
<dbReference type="EMBL" id="BARS01012694">
    <property type="protein sequence ID" value="GAF89188.1"/>
    <property type="molecule type" value="Genomic_DNA"/>
</dbReference>
<evidence type="ECO:0000313" key="2">
    <source>
        <dbReference type="EMBL" id="GAF89188.1"/>
    </source>
</evidence>
<accession>X0T6R6</accession>
<name>X0T6R6_9ZZZZ</name>
<protein>
    <recommendedName>
        <fullName evidence="1">ArsA/GET3 Anion-transporting ATPase-like domain-containing protein</fullName>
    </recommendedName>
</protein>
<organism evidence="2">
    <name type="scientific">marine sediment metagenome</name>
    <dbReference type="NCBI Taxonomy" id="412755"/>
    <lineage>
        <taxon>unclassified sequences</taxon>
        <taxon>metagenomes</taxon>
        <taxon>ecological metagenomes</taxon>
    </lineage>
</organism>